<dbReference type="Proteomes" id="UP000252081">
    <property type="component" value="Unassembled WGS sequence"/>
</dbReference>
<keyword evidence="3" id="KW-1185">Reference proteome</keyword>
<gene>
    <name evidence="2" type="ORF">DRW42_16095</name>
</gene>
<organism evidence="2 3">
    <name type="scientific">Pedobacter miscanthi</name>
    <dbReference type="NCBI Taxonomy" id="2259170"/>
    <lineage>
        <taxon>Bacteria</taxon>
        <taxon>Pseudomonadati</taxon>
        <taxon>Bacteroidota</taxon>
        <taxon>Sphingobacteriia</taxon>
        <taxon>Sphingobacteriales</taxon>
        <taxon>Sphingobacteriaceae</taxon>
        <taxon>Pedobacter</taxon>
    </lineage>
</organism>
<evidence type="ECO:0000313" key="2">
    <source>
        <dbReference type="EMBL" id="RBQ05507.1"/>
    </source>
</evidence>
<protein>
    <recommendedName>
        <fullName evidence="1">SusD-like N-terminal domain-containing protein</fullName>
    </recommendedName>
</protein>
<sequence>MKKILTTVIILCSLFGTGCKKWLDVKPQGETTQDELFKTQKGFRDALTGAYIRMKSGNIYGGALTWGNIEFMAINWENPSPSNTALTKLINGDYTDATVRGWLDNTYADLFKVVADVNSILSVIDDKKSVFTEGNYSIVKGEALSLRAFCHFDAMRTYGPLPSAPGTARILPYVTTVSKDIHEPLLYQDFMKSVLNDLDQAEALLKDVDPIRKYSIAQLNPGQNDQPVLSDNYLLYRQVRMNYYSVLALKARVYLWLSTSDASYKVNAAKYAQMVIDAADPSGAPLFRLGEERDRANEDYTMSSEHISALSVYNLATTATGLFGETGSLMRYDFNITDGFYYLNNLFPVSERTSDIRWKQMWTYKTTAGATNYVMYKKYIQKAGLFPVLQIPLLRLSEMYLILTECADTKAGAEASYSFLCSKKGIPFTSFNSTDWLTDRRNKLIREYVREFYAEGQSFFTYKRFNLTTLPASWTYTYYNAKPTKYLVPKPDREINYNNN</sequence>
<name>A0A366KV41_9SPHI</name>
<proteinExistence type="predicted"/>
<evidence type="ECO:0000259" key="1">
    <source>
        <dbReference type="Pfam" id="PF14322"/>
    </source>
</evidence>
<dbReference type="SUPFAM" id="SSF48452">
    <property type="entry name" value="TPR-like"/>
    <property type="match status" value="1"/>
</dbReference>
<dbReference type="PROSITE" id="PS51257">
    <property type="entry name" value="PROKAR_LIPOPROTEIN"/>
    <property type="match status" value="1"/>
</dbReference>
<comment type="caution">
    <text evidence="2">The sequence shown here is derived from an EMBL/GenBank/DDBJ whole genome shotgun (WGS) entry which is preliminary data.</text>
</comment>
<dbReference type="EMBL" id="QNQU01000013">
    <property type="protein sequence ID" value="RBQ05507.1"/>
    <property type="molecule type" value="Genomic_DNA"/>
</dbReference>
<reference evidence="2 3" key="1">
    <citation type="submission" date="2018-07" db="EMBL/GenBank/DDBJ databases">
        <title>A draft genome of a endophytic bacteria, a new species of Pedobacter.</title>
        <authorList>
            <person name="Zhang Z.D."/>
            <person name="Chen Z.J."/>
        </authorList>
    </citation>
    <scope>NUCLEOTIDE SEQUENCE [LARGE SCALE GENOMIC DNA]</scope>
    <source>
        <strain evidence="2 3">RS10</strain>
    </source>
</reference>
<accession>A0A366KV41</accession>
<dbReference type="InterPro" id="IPR033985">
    <property type="entry name" value="SusD-like_N"/>
</dbReference>
<dbReference type="AlphaFoldDB" id="A0A366KV41"/>
<feature type="domain" description="SusD-like N-terminal" evidence="1">
    <location>
        <begin position="21"/>
        <end position="205"/>
    </location>
</feature>
<dbReference type="RefSeq" id="WP_113949858.1">
    <property type="nucleotide sequence ID" value="NZ_QNQU01000013.1"/>
</dbReference>
<dbReference type="InterPro" id="IPR011990">
    <property type="entry name" value="TPR-like_helical_dom_sf"/>
</dbReference>
<dbReference type="Pfam" id="PF14322">
    <property type="entry name" value="SusD-like_3"/>
    <property type="match status" value="1"/>
</dbReference>
<dbReference type="OrthoDB" id="1097962at2"/>
<evidence type="ECO:0000313" key="3">
    <source>
        <dbReference type="Proteomes" id="UP000252081"/>
    </source>
</evidence>
<dbReference type="Gene3D" id="1.25.40.390">
    <property type="match status" value="1"/>
</dbReference>